<evidence type="ECO:0000256" key="10">
    <source>
        <dbReference type="SAM" id="MobiDB-lite"/>
    </source>
</evidence>
<evidence type="ECO:0000256" key="6">
    <source>
        <dbReference type="ARBA" id="ARBA00022448"/>
    </source>
</evidence>
<comment type="subcellular location">
    <subcellularLocation>
        <location evidence="3">Cytoplasm</location>
    </subcellularLocation>
    <subcellularLocation>
        <location evidence="2">Membrane</location>
        <topology evidence="2">Peripheral membrane protein</topology>
        <orientation evidence="2">Cytoplasmic side</orientation>
    </subcellularLocation>
</comment>
<dbReference type="PANTHER" id="PTHR47554:SF1">
    <property type="entry name" value="SORTING NEXIN MVP1"/>
    <property type="match status" value="1"/>
</dbReference>
<evidence type="ECO:0000256" key="4">
    <source>
        <dbReference type="ARBA" id="ARBA00010883"/>
    </source>
</evidence>
<dbReference type="GO" id="GO:0005768">
    <property type="term" value="C:endosome"/>
    <property type="evidence" value="ECO:0007669"/>
    <property type="project" value="TreeGrafter"/>
</dbReference>
<dbReference type="InterPro" id="IPR036871">
    <property type="entry name" value="PX_dom_sf"/>
</dbReference>
<evidence type="ECO:0000313" key="12">
    <source>
        <dbReference type="EMBL" id="KAG2209847.1"/>
    </source>
</evidence>
<dbReference type="GO" id="GO:0016020">
    <property type="term" value="C:membrane"/>
    <property type="evidence" value="ECO:0007669"/>
    <property type="project" value="UniProtKB-SubCell"/>
</dbReference>
<evidence type="ECO:0000256" key="2">
    <source>
        <dbReference type="ARBA" id="ARBA00004287"/>
    </source>
</evidence>
<dbReference type="Gene3D" id="1.20.1270.60">
    <property type="entry name" value="Arfaptin homology (AH) domain/BAR domain"/>
    <property type="match status" value="1"/>
</dbReference>
<dbReference type="SMART" id="SM00312">
    <property type="entry name" value="PX"/>
    <property type="match status" value="1"/>
</dbReference>
<gene>
    <name evidence="12" type="ORF">INT46_000984</name>
</gene>
<dbReference type="Pfam" id="PF19566">
    <property type="entry name" value="Snx8_BAR_dom"/>
    <property type="match status" value="1"/>
</dbReference>
<feature type="compositionally biased region" description="Polar residues" evidence="10">
    <location>
        <begin position="212"/>
        <end position="224"/>
    </location>
</feature>
<dbReference type="GO" id="GO:0006623">
    <property type="term" value="P:protein targeting to vacuole"/>
    <property type="evidence" value="ECO:0007669"/>
    <property type="project" value="TreeGrafter"/>
</dbReference>
<dbReference type="InterPro" id="IPR035704">
    <property type="entry name" value="SNX8/Mvp1_PX"/>
</dbReference>
<dbReference type="SUPFAM" id="SSF64268">
    <property type="entry name" value="PX domain"/>
    <property type="match status" value="1"/>
</dbReference>
<feature type="domain" description="PX" evidence="11">
    <location>
        <begin position="263"/>
        <end position="372"/>
    </location>
</feature>
<keyword evidence="13" id="KW-1185">Reference proteome</keyword>
<proteinExistence type="inferred from homology"/>
<dbReference type="CDD" id="cd06866">
    <property type="entry name" value="PX_SNX8_Mvp1p_like"/>
    <property type="match status" value="1"/>
</dbReference>
<comment type="similarity">
    <text evidence="4">Belongs to the sorting nexin family.</text>
</comment>
<dbReference type="GO" id="GO:0032266">
    <property type="term" value="F:phosphatidylinositol-3-phosphate binding"/>
    <property type="evidence" value="ECO:0007669"/>
    <property type="project" value="TreeGrafter"/>
</dbReference>
<accession>A0A8H7RGJ7</accession>
<dbReference type="Proteomes" id="UP000650833">
    <property type="component" value="Unassembled WGS sequence"/>
</dbReference>
<dbReference type="InterPro" id="IPR001683">
    <property type="entry name" value="PX_dom"/>
</dbReference>
<comment type="function">
    <text evidence="1">Required for vacuolar protein sorting.</text>
</comment>
<dbReference type="InterPro" id="IPR045734">
    <property type="entry name" value="Snx8_BAR_dom"/>
</dbReference>
<evidence type="ECO:0000256" key="1">
    <source>
        <dbReference type="ARBA" id="ARBA00002474"/>
    </source>
</evidence>
<dbReference type="PANTHER" id="PTHR47554">
    <property type="entry name" value="SORTING NEXIN MVP1"/>
    <property type="match status" value="1"/>
</dbReference>
<keyword evidence="9" id="KW-0472">Membrane</keyword>
<evidence type="ECO:0000313" key="13">
    <source>
        <dbReference type="Proteomes" id="UP000650833"/>
    </source>
</evidence>
<evidence type="ECO:0000256" key="7">
    <source>
        <dbReference type="ARBA" id="ARBA00022490"/>
    </source>
</evidence>
<feature type="region of interest" description="Disordered" evidence="10">
    <location>
        <begin position="199"/>
        <end position="224"/>
    </location>
</feature>
<sequence length="641" mass="74645">MQTPNDDILSPDYSNPLQYFNSQSLSRTTPPIYADDPWTTSSNASFDFNDSDNSNNYAIDSTLGHNFMIESESELQGAGFGSKLTANNVLLGADVPDVYFDIYSKSNPHHEKIDARSLQIILHLAGIPLFNQQKVMSLVVTPGENSVTRNEFNAYLALIACAQKNMDISLETVYQHRNDLPIPVISDMESYNIREMPTLNKEPHQTKKEDPWNNNQPRNTDRYNVSSTNTAVQQPGTDEQYHLQLNRLRHQQEQEAMNQWFRDLDQITVSRTSEKEGFLFKHVNYEVESEKLGCKVLRRFSDFWWLWEILLRRYPYRIMPNLPPKKLGGRDDMFEERRRKGLVRFINSVARHPVLGKDEVVIAFLSHPSEINSWKRANPPSLDEEFVRKSYNIAYLERTIPMDLDDRIVRMKKRLSISIQQYERMCFIMNQMNRLKKALGVDYIRYSTTLNSVSELDKNCWVPDCQGCPEVIRGYDSIVKSMQQAGTMLNKQAKATGDSIVESLKRQRDLLESFRELLERRERMSPIQNETLSRQMARYKKGQIQPSIAHDEDTTPQNDVPSCQSFDEASGGWSLVKQRDIFIKHCFIEELSYLHKQQASVSVMYNKYVRDEVKYARQWSDHWKYLEVVTSEMPNRPNDFS</sequence>
<dbReference type="EMBL" id="JAEPRC010000090">
    <property type="protein sequence ID" value="KAG2209847.1"/>
    <property type="molecule type" value="Genomic_DNA"/>
</dbReference>
<dbReference type="PROSITE" id="PS50195">
    <property type="entry name" value="PX"/>
    <property type="match status" value="1"/>
</dbReference>
<evidence type="ECO:0000259" key="11">
    <source>
        <dbReference type="PROSITE" id="PS50195"/>
    </source>
</evidence>
<keyword evidence="7" id="KW-0963">Cytoplasm</keyword>
<dbReference type="Pfam" id="PF00787">
    <property type="entry name" value="PX"/>
    <property type="match status" value="1"/>
</dbReference>
<feature type="compositionally biased region" description="Basic and acidic residues" evidence="10">
    <location>
        <begin position="201"/>
        <end position="211"/>
    </location>
</feature>
<dbReference type="OrthoDB" id="10064318at2759"/>
<dbReference type="GO" id="GO:0005829">
    <property type="term" value="C:cytosol"/>
    <property type="evidence" value="ECO:0007669"/>
    <property type="project" value="GOC"/>
</dbReference>
<evidence type="ECO:0000256" key="8">
    <source>
        <dbReference type="ARBA" id="ARBA00022927"/>
    </source>
</evidence>
<evidence type="ECO:0000256" key="3">
    <source>
        <dbReference type="ARBA" id="ARBA00004496"/>
    </source>
</evidence>
<evidence type="ECO:0000256" key="9">
    <source>
        <dbReference type="ARBA" id="ARBA00023136"/>
    </source>
</evidence>
<keyword evidence="8" id="KW-0653">Protein transport</keyword>
<organism evidence="12 13">
    <name type="scientific">Mucor plumbeus</name>
    <dbReference type="NCBI Taxonomy" id="97098"/>
    <lineage>
        <taxon>Eukaryota</taxon>
        <taxon>Fungi</taxon>
        <taxon>Fungi incertae sedis</taxon>
        <taxon>Mucoromycota</taxon>
        <taxon>Mucoromycotina</taxon>
        <taxon>Mucoromycetes</taxon>
        <taxon>Mucorales</taxon>
        <taxon>Mucorineae</taxon>
        <taxon>Mucoraceae</taxon>
        <taxon>Mucor</taxon>
    </lineage>
</organism>
<dbReference type="SUPFAM" id="SSF47473">
    <property type="entry name" value="EF-hand"/>
    <property type="match status" value="1"/>
</dbReference>
<protein>
    <recommendedName>
        <fullName evidence="5">Sorting nexin MVP1</fullName>
    </recommendedName>
</protein>
<dbReference type="GO" id="GO:0042147">
    <property type="term" value="P:retrograde transport, endosome to Golgi"/>
    <property type="evidence" value="ECO:0007669"/>
    <property type="project" value="InterPro"/>
</dbReference>
<dbReference type="InterPro" id="IPR028662">
    <property type="entry name" value="SNX8/Mvp1"/>
</dbReference>
<dbReference type="InterPro" id="IPR011992">
    <property type="entry name" value="EF-hand-dom_pair"/>
</dbReference>
<reference evidence="12" key="1">
    <citation type="submission" date="2020-12" db="EMBL/GenBank/DDBJ databases">
        <title>Metabolic potential, ecology and presence of endohyphal bacteria is reflected in genomic diversity of Mucoromycotina.</title>
        <authorList>
            <person name="Muszewska A."/>
            <person name="Okrasinska A."/>
            <person name="Steczkiewicz K."/>
            <person name="Drgas O."/>
            <person name="Orlowska M."/>
            <person name="Perlinska-Lenart U."/>
            <person name="Aleksandrzak-Piekarczyk T."/>
            <person name="Szatraj K."/>
            <person name="Zielenkiewicz U."/>
            <person name="Pilsyk S."/>
            <person name="Malc E."/>
            <person name="Mieczkowski P."/>
            <person name="Kruszewska J.S."/>
            <person name="Biernat P."/>
            <person name="Pawlowska J."/>
        </authorList>
    </citation>
    <scope>NUCLEOTIDE SEQUENCE</scope>
    <source>
        <strain evidence="12">CBS 226.32</strain>
    </source>
</reference>
<name>A0A8H7RGJ7_9FUNG</name>
<dbReference type="Gene3D" id="3.30.1520.10">
    <property type="entry name" value="Phox-like domain"/>
    <property type="match status" value="1"/>
</dbReference>
<dbReference type="AlphaFoldDB" id="A0A8H7RGJ7"/>
<evidence type="ECO:0000256" key="5">
    <source>
        <dbReference type="ARBA" id="ARBA00014268"/>
    </source>
</evidence>
<dbReference type="InterPro" id="IPR027267">
    <property type="entry name" value="AH/BAR_dom_sf"/>
</dbReference>
<comment type="caution">
    <text evidence="12">The sequence shown here is derived from an EMBL/GenBank/DDBJ whole genome shotgun (WGS) entry which is preliminary data.</text>
</comment>
<keyword evidence="6" id="KW-0813">Transport</keyword>